<feature type="transmembrane region" description="Helical" evidence="5">
    <location>
        <begin position="48"/>
        <end position="66"/>
    </location>
</feature>
<comment type="subcellular location">
    <subcellularLocation>
        <location evidence="1">Membrane</location>
        <topology evidence="1">Multi-pass membrane protein</topology>
    </subcellularLocation>
</comment>
<keyword evidence="4 5" id="KW-0472">Membrane</keyword>
<accession>A0A0Q3HSM6</accession>
<evidence type="ECO:0000313" key="8">
    <source>
        <dbReference type="Proteomes" id="UP000051682"/>
    </source>
</evidence>
<keyword evidence="2 5" id="KW-0812">Transmembrane</keyword>
<sequence>MRISELKIKKIIRRPIRQFDALRNRIYNEFEYDLPYNPTQKESERKRLYAKVIDLIPFLLVFYFVFSKIFLISLLFSVISVLIVGTVSETVFGTTLGKKLFKLKVIDDFGHQPKITRSALRNILSLVNFFLVFSDFEPSHNEYWAKSGTQLNFSMHLNNQVTKTFIIKENQMWEIRKLLDKADLNKKLQ</sequence>
<dbReference type="STRING" id="452084.AR438_07820"/>
<feature type="transmembrane region" description="Helical" evidence="5">
    <location>
        <begin position="72"/>
        <end position="92"/>
    </location>
</feature>
<dbReference type="AlphaFoldDB" id="A0A0Q3HSM6"/>
<evidence type="ECO:0000259" key="6">
    <source>
        <dbReference type="Pfam" id="PF06271"/>
    </source>
</evidence>
<comment type="caution">
    <text evidence="7">The sequence shown here is derived from an EMBL/GenBank/DDBJ whole genome shotgun (WGS) entry which is preliminary data.</text>
</comment>
<dbReference type="GO" id="GO:0016020">
    <property type="term" value="C:membrane"/>
    <property type="evidence" value="ECO:0007669"/>
    <property type="project" value="UniProtKB-SubCell"/>
</dbReference>
<evidence type="ECO:0000256" key="5">
    <source>
        <dbReference type="SAM" id="Phobius"/>
    </source>
</evidence>
<proteinExistence type="predicted"/>
<dbReference type="InterPro" id="IPR010432">
    <property type="entry name" value="RDD"/>
</dbReference>
<dbReference type="Pfam" id="PF06271">
    <property type="entry name" value="RDD"/>
    <property type="match status" value="1"/>
</dbReference>
<dbReference type="Proteomes" id="UP000051682">
    <property type="component" value="Unassembled WGS sequence"/>
</dbReference>
<keyword evidence="3 5" id="KW-1133">Transmembrane helix</keyword>
<gene>
    <name evidence="7" type="ORF">AR438_07820</name>
</gene>
<evidence type="ECO:0000256" key="1">
    <source>
        <dbReference type="ARBA" id="ARBA00004141"/>
    </source>
</evidence>
<protein>
    <recommendedName>
        <fullName evidence="6">RDD domain-containing protein</fullName>
    </recommendedName>
</protein>
<feature type="domain" description="RDD" evidence="6">
    <location>
        <begin position="46"/>
        <end position="135"/>
    </location>
</feature>
<reference evidence="7 8" key="1">
    <citation type="submission" date="2015-10" db="EMBL/GenBank/DDBJ databases">
        <title>Chryseobacterium aquaticum genome.</title>
        <authorList>
            <person name="Newman J.D."/>
            <person name="Ferguson M.B."/>
            <person name="Miller J.R."/>
        </authorList>
    </citation>
    <scope>NUCLEOTIDE SEQUENCE [LARGE SCALE GENOMIC DNA]</scope>
    <source>
        <strain evidence="7 8">KCTC 12483</strain>
    </source>
</reference>
<keyword evidence="8" id="KW-1185">Reference proteome</keyword>
<evidence type="ECO:0000256" key="3">
    <source>
        <dbReference type="ARBA" id="ARBA00022989"/>
    </source>
</evidence>
<organism evidence="7 8">
    <name type="scientific">Chryseobacterium aquaticum</name>
    <dbReference type="NCBI Taxonomy" id="452084"/>
    <lineage>
        <taxon>Bacteria</taxon>
        <taxon>Pseudomonadati</taxon>
        <taxon>Bacteroidota</taxon>
        <taxon>Flavobacteriia</taxon>
        <taxon>Flavobacteriales</taxon>
        <taxon>Weeksellaceae</taxon>
        <taxon>Chryseobacterium group</taxon>
        <taxon>Chryseobacterium</taxon>
    </lineage>
</organism>
<dbReference type="EMBL" id="LLYZ01000005">
    <property type="protein sequence ID" value="KQK25509.1"/>
    <property type="molecule type" value="Genomic_DNA"/>
</dbReference>
<evidence type="ECO:0000256" key="4">
    <source>
        <dbReference type="ARBA" id="ARBA00023136"/>
    </source>
</evidence>
<evidence type="ECO:0000313" key="7">
    <source>
        <dbReference type="EMBL" id="KQK25509.1"/>
    </source>
</evidence>
<dbReference type="RefSeq" id="WP_056013997.1">
    <property type="nucleotide sequence ID" value="NZ_LLYZ01000005.1"/>
</dbReference>
<evidence type="ECO:0000256" key="2">
    <source>
        <dbReference type="ARBA" id="ARBA00022692"/>
    </source>
</evidence>
<name>A0A0Q3HSM6_9FLAO</name>